<dbReference type="Proteomes" id="UP000234681">
    <property type="component" value="Chromosome 4"/>
</dbReference>
<dbReference type="EMBL" id="CH474020">
    <property type="protein sequence ID" value="EDL99366.1"/>
    <property type="molecule type" value="Genomic_DNA"/>
</dbReference>
<evidence type="ECO:0000313" key="3">
    <source>
        <dbReference type="Proteomes" id="UP000234681"/>
    </source>
</evidence>
<organism evidence="2 3">
    <name type="scientific">Rattus norvegicus</name>
    <name type="common">Rat</name>
    <dbReference type="NCBI Taxonomy" id="10116"/>
    <lineage>
        <taxon>Eukaryota</taxon>
        <taxon>Metazoa</taxon>
        <taxon>Chordata</taxon>
        <taxon>Craniata</taxon>
        <taxon>Vertebrata</taxon>
        <taxon>Euteleostomi</taxon>
        <taxon>Mammalia</taxon>
        <taxon>Eutheria</taxon>
        <taxon>Euarchontoglires</taxon>
        <taxon>Glires</taxon>
        <taxon>Rodentia</taxon>
        <taxon>Myomorpha</taxon>
        <taxon>Muroidea</taxon>
        <taxon>Muridae</taxon>
        <taxon>Murinae</taxon>
        <taxon>Rattus</taxon>
    </lineage>
</organism>
<dbReference type="GO" id="GO:0016301">
    <property type="term" value="F:kinase activity"/>
    <property type="evidence" value="ECO:0007669"/>
    <property type="project" value="UniProtKB-KW"/>
</dbReference>
<evidence type="ECO:0000313" key="1">
    <source>
        <dbReference type="EMBL" id="EDL99366.1"/>
    </source>
</evidence>
<dbReference type="AlphaFoldDB" id="A6K558"/>
<name>A6K558_RAT</name>
<gene>
    <name evidence="2 4" type="primary">Cdk5</name>
    <name evidence="2" type="ORF">rCG_24344</name>
</gene>
<proteinExistence type="predicted"/>
<keyword evidence="2" id="KW-0418">Kinase</keyword>
<reference evidence="2" key="2">
    <citation type="submission" date="2005-07" db="EMBL/GenBank/DDBJ databases">
        <authorList>
            <person name="Mural R.J."/>
            <person name="Li P.W."/>
            <person name="Adams M.D."/>
            <person name="Amanatides P.G."/>
            <person name="Baden-Tillson H."/>
            <person name="Barnstead M."/>
            <person name="Chin S.H."/>
            <person name="Dew I."/>
            <person name="Evans C.A."/>
            <person name="Ferriera S."/>
            <person name="Flanigan M."/>
            <person name="Fosler C."/>
            <person name="Glodek A."/>
            <person name="Gu Z."/>
            <person name="Holt R.A."/>
            <person name="Jennings D."/>
            <person name="Kraft C.L."/>
            <person name="Lu F."/>
            <person name="Nguyen T."/>
            <person name="Nusskern D.R."/>
            <person name="Pfannkoch C.M."/>
            <person name="Sitter C."/>
            <person name="Sutton G.G."/>
            <person name="Venter J.C."/>
            <person name="Wang Z."/>
            <person name="Woodage T."/>
            <person name="Zheng X.H."/>
            <person name="Zhong F."/>
        </authorList>
    </citation>
    <scope>NUCLEOTIDE SEQUENCE</scope>
    <source>
        <strain evidence="2">BN</strain>
    </source>
</reference>
<evidence type="ECO:0000313" key="2">
    <source>
        <dbReference type="EMBL" id="EDL99367.1"/>
    </source>
</evidence>
<evidence type="ECO:0000313" key="4">
    <source>
        <dbReference type="RGD" id="70514"/>
    </source>
</evidence>
<dbReference type="EMBL" id="CH474020">
    <property type="protein sequence ID" value="EDL99367.1"/>
    <property type="molecule type" value="Genomic_DNA"/>
</dbReference>
<protein>
    <submittedName>
        <fullName evidence="2">Cyclin-dependent kinase 5, isoform CRA_b</fullName>
    </submittedName>
</protein>
<dbReference type="RGD" id="70514">
    <property type="gene designation" value="Cdk5"/>
</dbReference>
<accession>A6K558</accession>
<sequence length="78" mass="8535">MQPGGRMPWPEREAEPLSEWENGPGLCISVSCKEPSTSVFSYLELSAGAGETRSCVGLFHNCSPSHFLFCTFPGLRVQ</sequence>
<reference evidence="3" key="3">
    <citation type="submission" date="2005-09" db="EMBL/GenBank/DDBJ databases">
        <authorList>
            <person name="Mural R.J."/>
            <person name="Li P.W."/>
            <person name="Adams M.D."/>
            <person name="Amanatides P.G."/>
            <person name="Baden-Tillson H."/>
            <person name="Barnstead M."/>
            <person name="Chin S.H."/>
            <person name="Dew I."/>
            <person name="Evans C.A."/>
            <person name="Ferriera S."/>
            <person name="Flanigan M."/>
            <person name="Fosler C."/>
            <person name="Glodek A."/>
            <person name="Gu Z."/>
            <person name="Holt R.A."/>
            <person name="Jennings D."/>
            <person name="Kraft C.L."/>
            <person name="Lu F."/>
            <person name="Nguyen T."/>
            <person name="Nusskern D.R."/>
            <person name="Pfannkoch C.M."/>
            <person name="Sitter C."/>
            <person name="Sutton G.G."/>
            <person name="Venter J.C."/>
            <person name="Wang Z."/>
            <person name="Woodage T."/>
            <person name="Zheng X.H."/>
            <person name="Zhong F."/>
        </authorList>
    </citation>
    <scope>NUCLEOTIDE SEQUENCE [LARGE SCALE GENOMIC DNA]</scope>
    <source>
        <strain evidence="1">BN</strain>
        <strain evidence="3">BN, Sprague-Dawley</strain>
    </source>
</reference>
<dbReference type="PROSITE" id="PS51257">
    <property type="entry name" value="PROKAR_LIPOPROTEIN"/>
    <property type="match status" value="1"/>
</dbReference>
<keyword evidence="2" id="KW-0808">Transferase</keyword>
<reference evidence="2" key="1">
    <citation type="journal article" date="2005" name="Genome Res.">
        <title>Gene and alternative splicing annotation with AIR.</title>
        <authorList>
            <person name="Florea L."/>
            <person name="Di Francesco V."/>
            <person name="Miller J."/>
            <person name="Turner R."/>
            <person name="Yao A."/>
            <person name="Harris M."/>
            <person name="Walenz B."/>
            <person name="Mobarry C."/>
            <person name="Merkulov G.V."/>
            <person name="Charlab R."/>
            <person name="Dew I."/>
            <person name="Deng Z."/>
            <person name="Istrail S."/>
            <person name="Li P."/>
            <person name="Sutton G."/>
        </authorList>
    </citation>
    <scope>NUCLEOTIDE SEQUENCE</scope>
    <source>
        <strain evidence="2">BN</strain>
    </source>
</reference>